<dbReference type="PROSITE" id="PS51724">
    <property type="entry name" value="SPOR"/>
    <property type="match status" value="1"/>
</dbReference>
<protein>
    <submittedName>
        <fullName evidence="3">SPOR domain-containing protein</fullName>
    </submittedName>
</protein>
<dbReference type="InterPro" id="IPR052521">
    <property type="entry name" value="Cell_div_SPOR-domain"/>
</dbReference>
<dbReference type="SUPFAM" id="SSF110997">
    <property type="entry name" value="Sporulation related repeat"/>
    <property type="match status" value="1"/>
</dbReference>
<dbReference type="RefSeq" id="WP_306727425.1">
    <property type="nucleotide sequence ID" value="NZ_JAVDDT010000002.1"/>
</dbReference>
<evidence type="ECO:0000313" key="4">
    <source>
        <dbReference type="Proteomes" id="UP001239019"/>
    </source>
</evidence>
<comment type="caution">
    <text evidence="3">The sequence shown here is derived from an EMBL/GenBank/DDBJ whole genome shotgun (WGS) entry which is preliminary data.</text>
</comment>
<evidence type="ECO:0000259" key="2">
    <source>
        <dbReference type="PROSITE" id="PS51724"/>
    </source>
</evidence>
<accession>A0ABU0W4I6</accession>
<evidence type="ECO:0000256" key="1">
    <source>
        <dbReference type="SAM" id="MobiDB-lite"/>
    </source>
</evidence>
<feature type="domain" description="SPOR" evidence="2">
    <location>
        <begin position="128"/>
        <end position="207"/>
    </location>
</feature>
<dbReference type="InterPro" id="IPR036680">
    <property type="entry name" value="SPOR-like_sf"/>
</dbReference>
<proteinExistence type="predicted"/>
<dbReference type="InterPro" id="IPR007730">
    <property type="entry name" value="SPOR-like_dom"/>
</dbReference>
<sequence>MDRKLKERLIGLVVLLTAAIIILPMILGGPDDGEERIVRLDRERQQDELPVTRLDLRDPEQRERQEVDPEPVREVPRVRALDEASDDRRQAVREAEEPRPEAEPEPEPESEPESEPEQREAADREGTVPSGSGWSAQVGSFSERSNAEGLVQQLRDEGFEAFVMQHERGGTTFYRVRVGLEPEREGAQRIAERIRQRTGHEARPVPHP</sequence>
<dbReference type="PANTHER" id="PTHR38687">
    <property type="entry name" value="CELL DIVISION PROTEIN DEDD-RELATED"/>
    <property type="match status" value="1"/>
</dbReference>
<feature type="compositionally biased region" description="Acidic residues" evidence="1">
    <location>
        <begin position="103"/>
        <end position="115"/>
    </location>
</feature>
<reference evidence="3 4" key="1">
    <citation type="submission" date="2023-08" db="EMBL/GenBank/DDBJ databases">
        <title>Whole-genome sequencing of halo(alkali)philic microorganisms from hypersaline lakes.</title>
        <authorList>
            <person name="Sorokin D.Y."/>
            <person name="Abbas B."/>
            <person name="Merkel A.Y."/>
        </authorList>
    </citation>
    <scope>NUCLEOTIDE SEQUENCE [LARGE SCALE GENOMIC DNA]</scope>
    <source>
        <strain evidence="3 4">AB-CW4</strain>
    </source>
</reference>
<dbReference type="Gene3D" id="3.30.70.1070">
    <property type="entry name" value="Sporulation related repeat"/>
    <property type="match status" value="1"/>
</dbReference>
<evidence type="ECO:0000313" key="3">
    <source>
        <dbReference type="EMBL" id="MDQ2068929.1"/>
    </source>
</evidence>
<keyword evidence="4" id="KW-1185">Reference proteome</keyword>
<dbReference type="PANTHER" id="PTHR38687:SF1">
    <property type="entry name" value="CELL DIVISION PROTEIN DEDD"/>
    <property type="match status" value="1"/>
</dbReference>
<name>A0ABU0W4I6_9GAMM</name>
<organism evidence="3 4">
    <name type="scientific">Natronospira bacteriovora</name>
    <dbReference type="NCBI Taxonomy" id="3069753"/>
    <lineage>
        <taxon>Bacteria</taxon>
        <taxon>Pseudomonadati</taxon>
        <taxon>Pseudomonadota</taxon>
        <taxon>Gammaproteobacteria</taxon>
        <taxon>Natronospirales</taxon>
        <taxon>Natronospiraceae</taxon>
        <taxon>Natronospira</taxon>
    </lineage>
</organism>
<feature type="compositionally biased region" description="Basic and acidic residues" evidence="1">
    <location>
        <begin position="116"/>
        <end position="126"/>
    </location>
</feature>
<feature type="compositionally biased region" description="Basic and acidic residues" evidence="1">
    <location>
        <begin position="54"/>
        <end position="102"/>
    </location>
</feature>
<gene>
    <name evidence="3" type="ORF">RBH19_03450</name>
</gene>
<dbReference type="Pfam" id="PF05036">
    <property type="entry name" value="SPOR"/>
    <property type="match status" value="1"/>
</dbReference>
<feature type="region of interest" description="Disordered" evidence="1">
    <location>
        <begin position="40"/>
        <end position="146"/>
    </location>
</feature>
<dbReference type="Proteomes" id="UP001239019">
    <property type="component" value="Unassembled WGS sequence"/>
</dbReference>
<dbReference type="EMBL" id="JAVDDT010000002">
    <property type="protein sequence ID" value="MDQ2068929.1"/>
    <property type="molecule type" value="Genomic_DNA"/>
</dbReference>
<feature type="compositionally biased region" description="Polar residues" evidence="1">
    <location>
        <begin position="129"/>
        <end position="144"/>
    </location>
</feature>